<evidence type="ECO:0000256" key="5">
    <source>
        <dbReference type="ARBA" id="ARBA00023128"/>
    </source>
</evidence>
<dbReference type="GO" id="GO:0003735">
    <property type="term" value="F:structural constituent of ribosome"/>
    <property type="evidence" value="ECO:0007669"/>
    <property type="project" value="InterPro"/>
</dbReference>
<evidence type="ECO:0000313" key="12">
    <source>
        <dbReference type="Proteomes" id="UP001497623"/>
    </source>
</evidence>
<evidence type="ECO:0000256" key="6">
    <source>
        <dbReference type="ARBA" id="ARBA00023274"/>
    </source>
</evidence>
<evidence type="ECO:0000256" key="10">
    <source>
        <dbReference type="SAM" id="Phobius"/>
    </source>
</evidence>
<keyword evidence="5" id="KW-0496">Mitochondrion</keyword>
<accession>A0AAV2PK25</accession>
<evidence type="ECO:0000256" key="7">
    <source>
        <dbReference type="ARBA" id="ARBA00035133"/>
    </source>
</evidence>
<reference evidence="11 12" key="1">
    <citation type="submission" date="2024-05" db="EMBL/GenBank/DDBJ databases">
        <authorList>
            <person name="Wallberg A."/>
        </authorList>
    </citation>
    <scope>NUCLEOTIDE SEQUENCE [LARGE SCALE GENOMIC DNA]</scope>
</reference>
<comment type="caution">
    <text evidence="11">The sequence shown here is derived from an EMBL/GenBank/DDBJ whole genome shotgun (WGS) entry which is preliminary data.</text>
</comment>
<feature type="non-terminal residue" evidence="11">
    <location>
        <position position="1"/>
    </location>
</feature>
<dbReference type="AlphaFoldDB" id="A0AAV2PK25"/>
<organism evidence="11 12">
    <name type="scientific">Meganyctiphanes norvegica</name>
    <name type="common">Northern krill</name>
    <name type="synonym">Thysanopoda norvegica</name>
    <dbReference type="NCBI Taxonomy" id="48144"/>
    <lineage>
        <taxon>Eukaryota</taxon>
        <taxon>Metazoa</taxon>
        <taxon>Ecdysozoa</taxon>
        <taxon>Arthropoda</taxon>
        <taxon>Crustacea</taxon>
        <taxon>Multicrustacea</taxon>
        <taxon>Malacostraca</taxon>
        <taxon>Eumalacostraca</taxon>
        <taxon>Eucarida</taxon>
        <taxon>Euphausiacea</taxon>
        <taxon>Euphausiidae</taxon>
        <taxon>Meganyctiphanes</taxon>
    </lineage>
</organism>
<evidence type="ECO:0000256" key="1">
    <source>
        <dbReference type="ARBA" id="ARBA00004173"/>
    </source>
</evidence>
<dbReference type="EMBL" id="CAXKWB010000404">
    <property type="protein sequence ID" value="CAL4060703.1"/>
    <property type="molecule type" value="Genomic_DNA"/>
</dbReference>
<keyword evidence="10" id="KW-1133">Transmembrane helix</keyword>
<evidence type="ECO:0000256" key="2">
    <source>
        <dbReference type="ARBA" id="ARBA00011057"/>
    </source>
</evidence>
<sequence>SLVSKRPFFTVRYFCKGPSDSVNDASVESATQSDQKEDKKAKAQKKLANLLLSLATADPIPAEPTKKLDLAAPSKAKIDDAVKAMKEKKKEEIKVDRPSPVDEADLKTATRDVAESLGGDVSATESELLSTLRMHMADDNTSQTPNLSELFVGLKVERSQPKESSSLGEQDFRMRRDNEERKINYFTYASINILIFIILIYRDYKPRDLFSAEPLDIFPKNYVAPKKDKSFTPTWDALADREMSLSVSHPPENAIEEMIQWTKQGKLWKFPINNEIGLEEEKKVGFHEHIFLERNLAGWCPQRGPVRHFMELVCTGLSKNPHLTVERKKEHIIWYKNYFGEKEAILKEVGAV</sequence>
<comment type="similarity">
    <text evidence="2">Belongs to the mitochondrion-specific ribosomal protein mS31 family.</text>
</comment>
<dbReference type="Proteomes" id="UP001497623">
    <property type="component" value="Unassembled WGS sequence"/>
</dbReference>
<keyword evidence="4" id="KW-0689">Ribosomal protein</keyword>
<feature type="compositionally biased region" description="Polar residues" evidence="9">
    <location>
        <begin position="22"/>
        <end position="33"/>
    </location>
</feature>
<dbReference type="PANTHER" id="PTHR13231:SF3">
    <property type="entry name" value="SMALL RIBOSOMAL SUBUNIT PROTEIN MS31"/>
    <property type="match status" value="1"/>
</dbReference>
<keyword evidence="6" id="KW-0687">Ribonucleoprotein</keyword>
<dbReference type="GO" id="GO:0005763">
    <property type="term" value="C:mitochondrial small ribosomal subunit"/>
    <property type="evidence" value="ECO:0007669"/>
    <property type="project" value="InterPro"/>
</dbReference>
<feature type="transmembrane region" description="Helical" evidence="10">
    <location>
        <begin position="183"/>
        <end position="201"/>
    </location>
</feature>
<dbReference type="Pfam" id="PF15433">
    <property type="entry name" value="MRP-S31"/>
    <property type="match status" value="1"/>
</dbReference>
<feature type="region of interest" description="Disordered" evidence="9">
    <location>
        <begin position="22"/>
        <end position="42"/>
    </location>
</feature>
<proteinExistence type="inferred from homology"/>
<evidence type="ECO:0000256" key="4">
    <source>
        <dbReference type="ARBA" id="ARBA00022980"/>
    </source>
</evidence>
<dbReference type="InterPro" id="IPR026299">
    <property type="entry name" value="MRP-S31"/>
</dbReference>
<keyword evidence="10" id="KW-0812">Transmembrane</keyword>
<keyword evidence="3" id="KW-0809">Transit peptide</keyword>
<evidence type="ECO:0000256" key="8">
    <source>
        <dbReference type="ARBA" id="ARBA00035363"/>
    </source>
</evidence>
<evidence type="ECO:0000256" key="9">
    <source>
        <dbReference type="SAM" id="MobiDB-lite"/>
    </source>
</evidence>
<evidence type="ECO:0000313" key="11">
    <source>
        <dbReference type="EMBL" id="CAL4060703.1"/>
    </source>
</evidence>
<keyword evidence="10" id="KW-0472">Membrane</keyword>
<protein>
    <recommendedName>
        <fullName evidence="7">Small ribosomal subunit protein mS31</fullName>
    </recommendedName>
    <alternativeName>
        <fullName evidence="8">28S ribosomal protein S31, mitochondrial</fullName>
    </alternativeName>
</protein>
<dbReference type="PANTHER" id="PTHR13231">
    <property type="entry name" value="MITOCHONDRIAL RIBOSOMAL PROTEIN S31"/>
    <property type="match status" value="1"/>
</dbReference>
<keyword evidence="12" id="KW-1185">Reference proteome</keyword>
<evidence type="ECO:0000256" key="3">
    <source>
        <dbReference type="ARBA" id="ARBA00022946"/>
    </source>
</evidence>
<name>A0AAV2PK25_MEGNR</name>
<comment type="subcellular location">
    <subcellularLocation>
        <location evidence="1">Mitochondrion</location>
    </subcellularLocation>
</comment>
<gene>
    <name evidence="11" type="ORF">MNOR_LOCUS1520</name>
</gene>